<dbReference type="RefSeq" id="WP_327597966.1">
    <property type="nucleotide sequence ID" value="NZ_JAYXHS010000001.1"/>
</dbReference>
<feature type="coiled-coil region" evidence="1">
    <location>
        <begin position="156"/>
        <end position="183"/>
    </location>
</feature>
<evidence type="ECO:0000256" key="1">
    <source>
        <dbReference type="SAM" id="Coils"/>
    </source>
</evidence>
<protein>
    <submittedName>
        <fullName evidence="3">SCP2 sterol-binding domain-containing protein</fullName>
    </submittedName>
</protein>
<dbReference type="InterPro" id="IPR038989">
    <property type="entry name" value="UbiJ"/>
</dbReference>
<comment type="caution">
    <text evidence="3">The sequence shown here is derived from an EMBL/GenBank/DDBJ whole genome shotgun (WGS) entry which is preliminary data.</text>
</comment>
<feature type="domain" description="SCP2" evidence="2">
    <location>
        <begin position="10"/>
        <end position="102"/>
    </location>
</feature>
<accession>A0ABU6K0L0</accession>
<dbReference type="Pfam" id="PF02036">
    <property type="entry name" value="SCP2"/>
    <property type="match status" value="1"/>
</dbReference>
<name>A0ABU6K0L0_9RHOO</name>
<reference evidence="3 4" key="1">
    <citation type="submission" date="2024-01" db="EMBL/GenBank/DDBJ databases">
        <title>Uliginosibacterium soil sp. nov.</title>
        <authorList>
            <person name="Lv Y."/>
        </authorList>
    </citation>
    <scope>NUCLEOTIDE SEQUENCE [LARGE SCALE GENOMIC DNA]</scope>
    <source>
        <strain evidence="3 4">H3</strain>
    </source>
</reference>
<proteinExistence type="predicted"/>
<evidence type="ECO:0000259" key="2">
    <source>
        <dbReference type="Pfam" id="PF02036"/>
    </source>
</evidence>
<dbReference type="Proteomes" id="UP001331561">
    <property type="component" value="Unassembled WGS sequence"/>
</dbReference>
<dbReference type="InterPro" id="IPR003033">
    <property type="entry name" value="SCP2_sterol-bd_dom"/>
</dbReference>
<evidence type="ECO:0000313" key="3">
    <source>
        <dbReference type="EMBL" id="MEC5385001.1"/>
    </source>
</evidence>
<evidence type="ECO:0000313" key="4">
    <source>
        <dbReference type="Proteomes" id="UP001331561"/>
    </source>
</evidence>
<dbReference type="PANTHER" id="PTHR38693:SF1">
    <property type="entry name" value="UBIQUINONE BIOSYNTHESIS ACCESSORY FACTOR UBIJ"/>
    <property type="match status" value="1"/>
</dbReference>
<keyword evidence="1" id="KW-0175">Coiled coil</keyword>
<gene>
    <name evidence="3" type="ORF">VVD49_04660</name>
</gene>
<dbReference type="EMBL" id="JAYXHS010000001">
    <property type="protein sequence ID" value="MEC5385001.1"/>
    <property type="molecule type" value="Genomic_DNA"/>
</dbReference>
<organism evidence="3 4">
    <name type="scientific">Uliginosibacterium silvisoli</name>
    <dbReference type="NCBI Taxonomy" id="3114758"/>
    <lineage>
        <taxon>Bacteria</taxon>
        <taxon>Pseudomonadati</taxon>
        <taxon>Pseudomonadota</taxon>
        <taxon>Betaproteobacteria</taxon>
        <taxon>Rhodocyclales</taxon>
        <taxon>Zoogloeaceae</taxon>
        <taxon>Uliginosibacterium</taxon>
    </lineage>
</organism>
<sequence>MLQAFLLGPLNRLLKGEAWASDMLKPHAGKSAELSLGGVTLRMRVTDAGQVDALAGDAVPDVRIALPASALVSLQDGPDQLSKLATISGDAGFAETISVLLKHLRPDVGAALSPLMGDVLAARVESGLARANAGARQLARNLGANVVEYVRDEQGLVVQQDELAAWRGEMAAAQENLARLEARVARLGS</sequence>
<keyword evidence="4" id="KW-1185">Reference proteome</keyword>
<dbReference type="PANTHER" id="PTHR38693">
    <property type="entry name" value="UBIQUINONE BIOSYNTHESIS PROTEIN UBIJ"/>
    <property type="match status" value="1"/>
</dbReference>